<organism evidence="1 2">
    <name type="scientific">Saccharopolyspora gregorii</name>
    <dbReference type="NCBI Taxonomy" id="33914"/>
    <lineage>
        <taxon>Bacteria</taxon>
        <taxon>Bacillati</taxon>
        <taxon>Actinomycetota</taxon>
        <taxon>Actinomycetes</taxon>
        <taxon>Pseudonocardiales</taxon>
        <taxon>Pseudonocardiaceae</taxon>
        <taxon>Saccharopolyspora</taxon>
    </lineage>
</organism>
<sequence length="171" mass="19103">MTWNDFHQRQRAIRAVLDHAARHPAARLDLDAVPAAAAVFADRDELLRALHHKWNRVLTGRIDVGVEDADADPRGDRVEAVGEAWRRTATDDPVLRRVLDGHADEPALAGLRRQELRMLAVSAGLAEPDEPADELDRVGQAFLRLLRTAPEARTARRRGPLAQLRKLIPSF</sequence>
<name>A0ABP6RVY3_9PSEU</name>
<dbReference type="Gene3D" id="1.10.357.10">
    <property type="entry name" value="Tetracycline Repressor, domain 2"/>
    <property type="match status" value="1"/>
</dbReference>
<evidence type="ECO:0000313" key="2">
    <source>
        <dbReference type="Proteomes" id="UP001500483"/>
    </source>
</evidence>
<gene>
    <name evidence="1" type="ORF">GCM10020366_46230</name>
</gene>
<proteinExistence type="predicted"/>
<accession>A0ABP6RVY3</accession>
<comment type="caution">
    <text evidence="1">The sequence shown here is derived from an EMBL/GenBank/DDBJ whole genome shotgun (WGS) entry which is preliminary data.</text>
</comment>
<protein>
    <submittedName>
        <fullName evidence="1">Uncharacterized protein</fullName>
    </submittedName>
</protein>
<keyword evidence="2" id="KW-1185">Reference proteome</keyword>
<evidence type="ECO:0000313" key="1">
    <source>
        <dbReference type="EMBL" id="GAA3361607.1"/>
    </source>
</evidence>
<dbReference type="RefSeq" id="WP_224955284.1">
    <property type="nucleotide sequence ID" value="NZ_BAAAYK010000038.1"/>
</dbReference>
<dbReference type="Proteomes" id="UP001500483">
    <property type="component" value="Unassembled WGS sequence"/>
</dbReference>
<reference evidence="2" key="1">
    <citation type="journal article" date="2019" name="Int. J. Syst. Evol. Microbiol.">
        <title>The Global Catalogue of Microorganisms (GCM) 10K type strain sequencing project: providing services to taxonomists for standard genome sequencing and annotation.</title>
        <authorList>
            <consortium name="The Broad Institute Genomics Platform"/>
            <consortium name="The Broad Institute Genome Sequencing Center for Infectious Disease"/>
            <person name="Wu L."/>
            <person name="Ma J."/>
        </authorList>
    </citation>
    <scope>NUCLEOTIDE SEQUENCE [LARGE SCALE GENOMIC DNA]</scope>
    <source>
        <strain evidence="2">JCM 9687</strain>
    </source>
</reference>
<dbReference type="EMBL" id="BAAAYK010000038">
    <property type="protein sequence ID" value="GAA3361607.1"/>
    <property type="molecule type" value="Genomic_DNA"/>
</dbReference>